<sequence>MFCLNRSYTMVENFPRRTGLGSWSIGTGVSGRTRIICLWAGNKAKVPAGCEPSPVLQYFVVGETYTHTVSLFLSECLKRARVDHGRVFLPKNCEGKMVGHSAPLHDTSDTPYRITDQDPSPPKIVAGEWAARNSKPCAHPALSRL</sequence>
<proteinExistence type="predicted"/>
<protein>
    <submittedName>
        <fullName evidence="2">Uncharacterized protein</fullName>
    </submittedName>
</protein>
<reference evidence="2 3" key="1">
    <citation type="journal article" date="2016" name="Nat. Commun.">
        <title>Extremotolerant tardigrade genome and improved radiotolerance of human cultured cells by tardigrade-unique protein.</title>
        <authorList>
            <person name="Hashimoto T."/>
            <person name="Horikawa D.D."/>
            <person name="Saito Y."/>
            <person name="Kuwahara H."/>
            <person name="Kozuka-Hata H."/>
            <person name="Shin-I T."/>
            <person name="Minakuchi Y."/>
            <person name="Ohishi K."/>
            <person name="Motoyama A."/>
            <person name="Aizu T."/>
            <person name="Enomoto A."/>
            <person name="Kondo K."/>
            <person name="Tanaka S."/>
            <person name="Hara Y."/>
            <person name="Koshikawa S."/>
            <person name="Sagara H."/>
            <person name="Miura T."/>
            <person name="Yokobori S."/>
            <person name="Miyagawa K."/>
            <person name="Suzuki Y."/>
            <person name="Kubo T."/>
            <person name="Oyama M."/>
            <person name="Kohara Y."/>
            <person name="Fujiyama A."/>
            <person name="Arakawa K."/>
            <person name="Katayama T."/>
            <person name="Toyoda A."/>
            <person name="Kunieda T."/>
        </authorList>
    </citation>
    <scope>NUCLEOTIDE SEQUENCE [LARGE SCALE GENOMIC DNA]</scope>
    <source>
        <strain evidence="2 3">YOKOZUNA-1</strain>
    </source>
</reference>
<organism evidence="2 3">
    <name type="scientific">Ramazzottius varieornatus</name>
    <name type="common">Water bear</name>
    <name type="synonym">Tardigrade</name>
    <dbReference type="NCBI Taxonomy" id="947166"/>
    <lineage>
        <taxon>Eukaryota</taxon>
        <taxon>Metazoa</taxon>
        <taxon>Ecdysozoa</taxon>
        <taxon>Tardigrada</taxon>
        <taxon>Eutardigrada</taxon>
        <taxon>Parachela</taxon>
        <taxon>Hypsibioidea</taxon>
        <taxon>Ramazzottiidae</taxon>
        <taxon>Ramazzottius</taxon>
    </lineage>
</organism>
<evidence type="ECO:0000313" key="3">
    <source>
        <dbReference type="Proteomes" id="UP000186922"/>
    </source>
</evidence>
<evidence type="ECO:0000313" key="2">
    <source>
        <dbReference type="EMBL" id="GAV09830.1"/>
    </source>
</evidence>
<name>A0A1D1W8Z0_RAMVA</name>
<gene>
    <name evidence="2" type="primary">RvY_19306-1</name>
    <name evidence="2" type="synonym">RvY_19306.1</name>
    <name evidence="2" type="ORF">RvY_19306</name>
</gene>
<accession>A0A1D1W8Z0</accession>
<evidence type="ECO:0000256" key="1">
    <source>
        <dbReference type="SAM" id="MobiDB-lite"/>
    </source>
</evidence>
<dbReference type="EMBL" id="BDGG01000029">
    <property type="protein sequence ID" value="GAV09830.1"/>
    <property type="molecule type" value="Genomic_DNA"/>
</dbReference>
<dbReference type="Proteomes" id="UP000186922">
    <property type="component" value="Unassembled WGS sequence"/>
</dbReference>
<feature type="region of interest" description="Disordered" evidence="1">
    <location>
        <begin position="100"/>
        <end position="119"/>
    </location>
</feature>
<dbReference type="AlphaFoldDB" id="A0A1D1W8Z0"/>
<comment type="caution">
    <text evidence="2">The sequence shown here is derived from an EMBL/GenBank/DDBJ whole genome shotgun (WGS) entry which is preliminary data.</text>
</comment>
<keyword evidence="3" id="KW-1185">Reference proteome</keyword>